<sequence length="674" mass="75794">MDLVAPRAPVPHSAQPFRSVASLAERRLTNGADAGRTDTFSTLRRARNASALLWLPKSDNTQGCGAHPANHFQDRIALVQRGGCYFSWKAVLAEEAGALAIVMYDTTEEQSTAVLAIENGEDVEVLCSWSPVEVWFELPDYSPEFNDTLTLENVGDEDMAWVMDVIDTNVTFEQEQGEEEEEEEEEEDRRRRPIVMMMMMMVMMMMMMMMLMMMLLMMLMMMLVMAMKAMLNMTFMAMMMLVGLLMEESILMMPVALMLLAVVMAVMFVDDYAGQDPFFASAIVPAPASFSSGGATGGAEVELDDEAELIPLPFAFPHYLEYHESAFVSCNGALILDPVLDEAKVSAFRSRAADSQGVEKVAVRYEGLVLKSAAIGPFDFEVWLYSDGRILYLLEEFPTTNLTALEGHMWILSTWDGGLHSGSCAGGFVRRRNRTCMGSDGLEYNDSYCVGTCMDLDPVHNWDYPTRHAWSDGYNNRCEDYHALAFCTPTGYGTRWESWWGKFADWTTQGLHAGEACCLCGGGTYAPELPPTEEKCPSVNCPANSNGTSVLHGCICNAGYAGAINASADYPYFTGTCATVACPKYSSGCLCGNDHYEQHLQDRYHFYGYLYLQHGHFHNKQIYHCHLPYGHHQHSHCNENHQRHSDQHNLHHFNFTDEDPDDRYTFNHYEHLHW</sequence>
<feature type="transmembrane region" description="Helical" evidence="1">
    <location>
        <begin position="199"/>
        <end position="223"/>
    </location>
</feature>
<dbReference type="InterPro" id="IPR003137">
    <property type="entry name" value="PA_domain"/>
</dbReference>
<gene>
    <name evidence="3" type="ORF">AK812_SmicGene17631</name>
</gene>
<name>A0A1Q9DXB0_SYMMI</name>
<dbReference type="OrthoDB" id="429381at2759"/>
<dbReference type="Pfam" id="PF02225">
    <property type="entry name" value="PA"/>
    <property type="match status" value="1"/>
</dbReference>
<organism evidence="3 4">
    <name type="scientific">Symbiodinium microadriaticum</name>
    <name type="common">Dinoflagellate</name>
    <name type="synonym">Zooxanthella microadriatica</name>
    <dbReference type="NCBI Taxonomy" id="2951"/>
    <lineage>
        <taxon>Eukaryota</taxon>
        <taxon>Sar</taxon>
        <taxon>Alveolata</taxon>
        <taxon>Dinophyceae</taxon>
        <taxon>Suessiales</taxon>
        <taxon>Symbiodiniaceae</taxon>
        <taxon>Symbiodinium</taxon>
    </lineage>
</organism>
<protein>
    <recommendedName>
        <fullName evidence="2">PA domain-containing protein</fullName>
    </recommendedName>
</protein>
<feature type="transmembrane region" description="Helical" evidence="1">
    <location>
        <begin position="251"/>
        <end position="269"/>
    </location>
</feature>
<dbReference type="SUPFAM" id="SSF52025">
    <property type="entry name" value="PA domain"/>
    <property type="match status" value="1"/>
</dbReference>
<comment type="caution">
    <text evidence="3">The sequence shown here is derived from an EMBL/GenBank/DDBJ whole genome shotgun (WGS) entry which is preliminary data.</text>
</comment>
<evidence type="ECO:0000259" key="2">
    <source>
        <dbReference type="Pfam" id="PF02225"/>
    </source>
</evidence>
<keyword evidence="1" id="KW-1133">Transmembrane helix</keyword>
<dbReference type="Proteomes" id="UP000186817">
    <property type="component" value="Unassembled WGS sequence"/>
</dbReference>
<dbReference type="AlphaFoldDB" id="A0A1Q9DXB0"/>
<evidence type="ECO:0000313" key="3">
    <source>
        <dbReference type="EMBL" id="OLP99779.1"/>
    </source>
</evidence>
<reference evidence="3 4" key="1">
    <citation type="submission" date="2016-02" db="EMBL/GenBank/DDBJ databases">
        <title>Genome analysis of coral dinoflagellate symbionts highlights evolutionary adaptations to a symbiotic lifestyle.</title>
        <authorList>
            <person name="Aranda M."/>
            <person name="Li Y."/>
            <person name="Liew Y.J."/>
            <person name="Baumgarten S."/>
            <person name="Simakov O."/>
            <person name="Wilson M."/>
            <person name="Piel J."/>
            <person name="Ashoor H."/>
            <person name="Bougouffa S."/>
            <person name="Bajic V.B."/>
            <person name="Ryu T."/>
            <person name="Ravasi T."/>
            <person name="Bayer T."/>
            <person name="Micklem G."/>
            <person name="Kim H."/>
            <person name="Bhak J."/>
            <person name="Lajeunesse T.C."/>
            <person name="Voolstra C.R."/>
        </authorList>
    </citation>
    <scope>NUCLEOTIDE SEQUENCE [LARGE SCALE GENOMIC DNA]</scope>
    <source>
        <strain evidence="3 4">CCMP2467</strain>
    </source>
</reference>
<keyword evidence="4" id="KW-1185">Reference proteome</keyword>
<keyword evidence="1" id="KW-0472">Membrane</keyword>
<dbReference type="InterPro" id="IPR046450">
    <property type="entry name" value="PA_dom_sf"/>
</dbReference>
<evidence type="ECO:0000256" key="1">
    <source>
        <dbReference type="SAM" id="Phobius"/>
    </source>
</evidence>
<dbReference type="Gene3D" id="3.50.30.30">
    <property type="match status" value="1"/>
</dbReference>
<dbReference type="EMBL" id="LSRX01000350">
    <property type="protein sequence ID" value="OLP99779.1"/>
    <property type="molecule type" value="Genomic_DNA"/>
</dbReference>
<feature type="domain" description="PA" evidence="2">
    <location>
        <begin position="60"/>
        <end position="113"/>
    </location>
</feature>
<proteinExistence type="predicted"/>
<accession>A0A1Q9DXB0</accession>
<keyword evidence="1" id="KW-0812">Transmembrane</keyword>
<evidence type="ECO:0000313" key="4">
    <source>
        <dbReference type="Proteomes" id="UP000186817"/>
    </source>
</evidence>